<dbReference type="Gene3D" id="3.10.620.30">
    <property type="match status" value="1"/>
</dbReference>
<feature type="domain" description="Transglutaminase-like" evidence="3">
    <location>
        <begin position="429"/>
        <end position="499"/>
    </location>
</feature>
<comment type="caution">
    <text evidence="4">The sequence shown here is derived from an EMBL/GenBank/DDBJ whole genome shotgun (WGS) entry which is preliminary data.</text>
</comment>
<dbReference type="RefSeq" id="WP_227261021.1">
    <property type="nucleotide sequence ID" value="NZ_BAAADU010000002.1"/>
</dbReference>
<feature type="region of interest" description="Disordered" evidence="1">
    <location>
        <begin position="498"/>
        <end position="593"/>
    </location>
</feature>
<keyword evidence="5" id="KW-1185">Reference proteome</keyword>
<feature type="transmembrane region" description="Helical" evidence="2">
    <location>
        <begin position="39"/>
        <end position="56"/>
    </location>
</feature>
<dbReference type="SUPFAM" id="SSF54001">
    <property type="entry name" value="Cysteine proteinases"/>
    <property type="match status" value="1"/>
</dbReference>
<evidence type="ECO:0000256" key="2">
    <source>
        <dbReference type="SAM" id="Phobius"/>
    </source>
</evidence>
<evidence type="ECO:0000256" key="1">
    <source>
        <dbReference type="SAM" id="MobiDB-lite"/>
    </source>
</evidence>
<dbReference type="PANTHER" id="PTHR42736">
    <property type="entry name" value="PROTEIN-GLUTAMINE GAMMA-GLUTAMYLTRANSFERASE"/>
    <property type="match status" value="1"/>
</dbReference>
<keyword evidence="2" id="KW-1133">Transmembrane helix</keyword>
<feature type="transmembrane region" description="Helical" evidence="2">
    <location>
        <begin position="115"/>
        <end position="134"/>
    </location>
</feature>
<evidence type="ECO:0000313" key="4">
    <source>
        <dbReference type="EMBL" id="GAA0651351.1"/>
    </source>
</evidence>
<feature type="compositionally biased region" description="Low complexity" evidence="1">
    <location>
        <begin position="529"/>
        <end position="553"/>
    </location>
</feature>
<dbReference type="InterPro" id="IPR038765">
    <property type="entry name" value="Papain-like_cys_pep_sf"/>
</dbReference>
<feature type="transmembrane region" description="Helical" evidence="2">
    <location>
        <begin position="139"/>
        <end position="155"/>
    </location>
</feature>
<feature type="transmembrane region" description="Helical" evidence="2">
    <location>
        <begin position="63"/>
        <end position="82"/>
    </location>
</feature>
<organism evidence="4 5">
    <name type="scientific">Salarchaeum japonicum</name>
    <dbReference type="NCBI Taxonomy" id="555573"/>
    <lineage>
        <taxon>Archaea</taxon>
        <taxon>Methanobacteriati</taxon>
        <taxon>Methanobacteriota</taxon>
        <taxon>Stenosarchaea group</taxon>
        <taxon>Halobacteria</taxon>
        <taxon>Halobacteriales</taxon>
        <taxon>Halobacteriaceae</taxon>
    </lineage>
</organism>
<sequence>MSDRFPVRPWRLAALASVGLVSASFLSVLYHVVDVVGGVSVFGPLVVASFALAVVFRALPERFAGALAAVLLAGGLAVYVVVMPDVYAAALSVDRVLSDTVALLTGFSVLRMAEAGAWALAVTPGPVFLTWYFALRENYAASAAVGGLTLGFFVLTGDSGAVGTMVGVLGAFGALGFGTLDVHHARRRQVEIVGAVLAVAVLASATVSAVPSTGNPLVPQSATAPEGSLAVAGDRVGVGGSITLSPKVQFVVESEQAEYWRAGVYDRFTGQGWVRATGPDDAGVLDDPPGRTERVTQEVTARQPLGVMPAAATPVRVSGADYSVSAFGNPRPDGALDNGDSYTVESAVLNPTTTELRTAGTDYPSDVRDRYLQVPESTSDAVRSLTANVTAGAETPYATARAVESWLESNKEYSLSVPTPDGNLVNQFILEQNAGYCVYYASAMTVMLRTQGVPARYVVGYTPGQRVSEDTWVVRGVDSHAWVEVYFPDVGWVRFDPTPGNPRETQETQTVEDAREEGVEGVDTEGSEDGTYTTTTTTTTTASGNTTTGNTSTQMPGIGPDRGIRTVADPGGGNVTDPAADGSGGSGGGGVLPDVPPGTAAVWTVLVGGLLAAAHRSGLAARAYRFVWVRTTPRGSPEERVTGAFERALYLVERTNRPRKRGETVSEYLDAVRADRRARELATLRERATYGGTVTDEDAERATALAAALVAETDRRTRPATLFNRTISYFKP</sequence>
<dbReference type="InterPro" id="IPR052901">
    <property type="entry name" value="Bact_TGase-like"/>
</dbReference>
<protein>
    <recommendedName>
        <fullName evidence="3">Transglutaminase-like domain-containing protein</fullName>
    </recommendedName>
</protein>
<name>A0AAV3T2U8_9EURY</name>
<keyword evidence="2" id="KW-0812">Transmembrane</keyword>
<dbReference type="EMBL" id="BAAADU010000002">
    <property type="protein sequence ID" value="GAA0651351.1"/>
    <property type="molecule type" value="Genomic_DNA"/>
</dbReference>
<reference evidence="4 5" key="1">
    <citation type="journal article" date="2019" name="Int. J. Syst. Evol. Microbiol.">
        <title>The Global Catalogue of Microorganisms (GCM) 10K type strain sequencing project: providing services to taxonomists for standard genome sequencing and annotation.</title>
        <authorList>
            <consortium name="The Broad Institute Genomics Platform"/>
            <consortium name="The Broad Institute Genome Sequencing Center for Infectious Disease"/>
            <person name="Wu L."/>
            <person name="Ma J."/>
        </authorList>
    </citation>
    <scope>NUCLEOTIDE SEQUENCE [LARGE SCALE GENOMIC DNA]</scope>
    <source>
        <strain evidence="4 5">JCM 16327</strain>
    </source>
</reference>
<dbReference type="GeneID" id="68574042"/>
<feature type="compositionally biased region" description="Gly residues" evidence="1">
    <location>
        <begin position="582"/>
        <end position="591"/>
    </location>
</feature>
<dbReference type="InterPro" id="IPR021878">
    <property type="entry name" value="TgpA_N"/>
</dbReference>
<proteinExistence type="predicted"/>
<gene>
    <name evidence="4" type="ORF">GCM10009019_12890</name>
</gene>
<dbReference type="Pfam" id="PF01841">
    <property type="entry name" value="Transglut_core"/>
    <property type="match status" value="1"/>
</dbReference>
<feature type="transmembrane region" description="Helical" evidence="2">
    <location>
        <begin position="12"/>
        <end position="33"/>
    </location>
</feature>
<dbReference type="Proteomes" id="UP001500194">
    <property type="component" value="Unassembled WGS sequence"/>
</dbReference>
<dbReference type="InterPro" id="IPR002931">
    <property type="entry name" value="Transglutaminase-like"/>
</dbReference>
<accession>A0AAV3T2U8</accession>
<feature type="transmembrane region" description="Helical" evidence="2">
    <location>
        <begin position="161"/>
        <end position="180"/>
    </location>
</feature>
<feature type="transmembrane region" description="Helical" evidence="2">
    <location>
        <begin position="192"/>
        <end position="210"/>
    </location>
</feature>
<feature type="compositionally biased region" description="Acidic residues" evidence="1">
    <location>
        <begin position="519"/>
        <end position="528"/>
    </location>
</feature>
<keyword evidence="2" id="KW-0472">Membrane</keyword>
<dbReference type="Pfam" id="PF11992">
    <property type="entry name" value="TgpA_N"/>
    <property type="match status" value="1"/>
</dbReference>
<evidence type="ECO:0000313" key="5">
    <source>
        <dbReference type="Proteomes" id="UP001500194"/>
    </source>
</evidence>
<dbReference type="AlphaFoldDB" id="A0AAV3T2U8"/>
<dbReference type="SMART" id="SM00460">
    <property type="entry name" value="TGc"/>
    <property type="match status" value="1"/>
</dbReference>
<evidence type="ECO:0000259" key="3">
    <source>
        <dbReference type="SMART" id="SM00460"/>
    </source>
</evidence>
<dbReference type="PANTHER" id="PTHR42736:SF1">
    <property type="entry name" value="PROTEIN-GLUTAMINE GAMMA-GLUTAMYLTRANSFERASE"/>
    <property type="match status" value="1"/>
</dbReference>